<dbReference type="GeneID" id="110506622"/>
<keyword evidence="3" id="KW-1185">Reference proteome</keyword>
<dbReference type="Proteomes" id="UP000694395">
    <property type="component" value="Chromosome 26"/>
</dbReference>
<proteinExistence type="predicted"/>
<dbReference type="CDD" id="cd00882">
    <property type="entry name" value="Ras_like_GTPase"/>
    <property type="match status" value="1"/>
</dbReference>
<dbReference type="Pfam" id="PF01926">
    <property type="entry name" value="MMR_HSR1"/>
    <property type="match status" value="1"/>
</dbReference>
<dbReference type="SUPFAM" id="SSF52540">
    <property type="entry name" value="P-loop containing nucleoside triphosphate hydrolases"/>
    <property type="match status" value="1"/>
</dbReference>
<accession>A0A8C7WCG5</accession>
<evidence type="ECO:0000313" key="3">
    <source>
        <dbReference type="Proteomes" id="UP000694395"/>
    </source>
</evidence>
<dbReference type="GO" id="GO:0005525">
    <property type="term" value="F:GTP binding"/>
    <property type="evidence" value="ECO:0007669"/>
    <property type="project" value="InterPro"/>
</dbReference>
<dbReference type="OrthoDB" id="8954335at2759"/>
<sequence length="438" mass="50912">METVNNTEFLGDFTLNGDHPPRLKETISRDSIVINPAPPARYLLKTKRKDVDGRDGVRRWTIGNHNPCKRNKTLLILGEVGAGKTTLVNAMVNFAIRVKWEDNARFQITERFKDRETCWAHDPRTNAVTAYEIFGWEDAELPFSLTIIDTPGIEDRDGLRPLIEKLRMLLEEERVDHIDAVCHVVKATQNRLTEHQRNIFDAFLSLLGKDMKDNIITLITHSDETRPDVLDIIMEYKLLGDKVPVHFMFNTHLFQTRNPFYDKIYETTWENSMKSMRGFFDKLNGMQHQRTKQTIEVLVERLKLEDCFKHGRIPSEVGAICCTVCEMNCHTGCVACQPYFCQVMLRGKCTMCPQRCSHKKHVRGHKRYADDHKNLRAQLTECFQNMRKNALMPHLEPSLKNQIQRANEKGDNLKLKELEEKKGTIADLIKKNMEMERE</sequence>
<dbReference type="AlphaFoldDB" id="A0A8C7WCG5"/>
<dbReference type="Gene3D" id="3.40.50.300">
    <property type="entry name" value="P-loop containing nucleotide triphosphate hydrolases"/>
    <property type="match status" value="1"/>
</dbReference>
<reference evidence="2" key="3">
    <citation type="submission" date="2025-09" db="UniProtKB">
        <authorList>
            <consortium name="Ensembl"/>
        </authorList>
    </citation>
    <scope>IDENTIFICATION</scope>
</reference>
<reference evidence="2" key="1">
    <citation type="submission" date="2020-07" db="EMBL/GenBank/DDBJ databases">
        <title>A long reads based de novo assembly of the rainbow trout Arlee double haploid line genome.</title>
        <authorList>
            <person name="Gao G."/>
            <person name="Palti Y."/>
        </authorList>
    </citation>
    <scope>NUCLEOTIDE SEQUENCE [LARGE SCALE GENOMIC DNA]</scope>
</reference>
<evidence type="ECO:0000259" key="1">
    <source>
        <dbReference type="Pfam" id="PF01926"/>
    </source>
</evidence>
<protein>
    <recommendedName>
        <fullName evidence="1">G domain-containing protein</fullName>
    </recommendedName>
</protein>
<feature type="domain" description="G" evidence="1">
    <location>
        <begin position="75"/>
        <end position="201"/>
    </location>
</feature>
<dbReference type="RefSeq" id="XP_021442045.1">
    <property type="nucleotide sequence ID" value="XM_021586370.2"/>
</dbReference>
<dbReference type="PANTHER" id="PTHR32046">
    <property type="entry name" value="G DOMAIN-CONTAINING PROTEIN"/>
    <property type="match status" value="1"/>
</dbReference>
<dbReference type="PANTHER" id="PTHR32046:SF11">
    <property type="entry name" value="IMMUNE-ASSOCIATED NUCLEOTIDE-BINDING PROTEIN 10-LIKE"/>
    <property type="match status" value="1"/>
</dbReference>
<dbReference type="Ensembl" id="ENSOMYT00000098364.2">
    <property type="protein sequence ID" value="ENSOMYP00000090347.1"/>
    <property type="gene ID" value="ENSOMYG00000041639.2"/>
</dbReference>
<dbReference type="InterPro" id="IPR006073">
    <property type="entry name" value="GTP-bd"/>
</dbReference>
<name>A0A8C7WCG5_ONCMY</name>
<dbReference type="KEGG" id="omy:110506622"/>
<evidence type="ECO:0000313" key="2">
    <source>
        <dbReference type="Ensembl" id="ENSOMYP00000090347.1"/>
    </source>
</evidence>
<reference evidence="2" key="2">
    <citation type="submission" date="2025-08" db="UniProtKB">
        <authorList>
            <consortium name="Ensembl"/>
        </authorList>
    </citation>
    <scope>IDENTIFICATION</scope>
</reference>
<dbReference type="InterPro" id="IPR027417">
    <property type="entry name" value="P-loop_NTPase"/>
</dbReference>
<dbReference type="GeneTree" id="ENSGT00500000044904"/>
<organism evidence="2 3">
    <name type="scientific">Oncorhynchus mykiss</name>
    <name type="common">Rainbow trout</name>
    <name type="synonym">Salmo gairdneri</name>
    <dbReference type="NCBI Taxonomy" id="8022"/>
    <lineage>
        <taxon>Eukaryota</taxon>
        <taxon>Metazoa</taxon>
        <taxon>Chordata</taxon>
        <taxon>Craniata</taxon>
        <taxon>Vertebrata</taxon>
        <taxon>Euteleostomi</taxon>
        <taxon>Actinopterygii</taxon>
        <taxon>Neopterygii</taxon>
        <taxon>Teleostei</taxon>
        <taxon>Protacanthopterygii</taxon>
        <taxon>Salmoniformes</taxon>
        <taxon>Salmonidae</taxon>
        <taxon>Salmoninae</taxon>
        <taxon>Oncorhynchus</taxon>
    </lineage>
</organism>